<dbReference type="InterPro" id="IPR036388">
    <property type="entry name" value="WH-like_DNA-bd_sf"/>
</dbReference>
<dbReference type="KEGG" id="fpw:IA04_09235"/>
<dbReference type="GeneID" id="66551913"/>
<evidence type="ECO:0000256" key="7">
    <source>
        <dbReference type="ARBA" id="ARBA00022723"/>
    </source>
</evidence>
<dbReference type="KEGG" id="fpk:IA06_09240"/>
<feature type="binding site" evidence="12">
    <location>
        <position position="140"/>
    </location>
    <ligand>
        <name>Fe cation</name>
        <dbReference type="ChEBI" id="CHEBI:24875"/>
    </ligand>
</feature>
<comment type="subunit">
    <text evidence="3">Homodimer.</text>
</comment>
<organism evidence="13 14">
    <name type="scientific">Flavobacterium psychrophilum</name>
    <dbReference type="NCBI Taxonomy" id="96345"/>
    <lineage>
        <taxon>Bacteria</taxon>
        <taxon>Pseudomonadati</taxon>
        <taxon>Bacteroidota</taxon>
        <taxon>Flavobacteriia</taxon>
        <taxon>Flavobacteriales</taxon>
        <taxon>Flavobacteriaceae</taxon>
        <taxon>Flavobacterium</taxon>
    </lineage>
</organism>
<protein>
    <recommendedName>
        <fullName evidence="4">Ferric uptake regulation protein</fullName>
    </recommendedName>
</protein>
<evidence type="ECO:0000256" key="4">
    <source>
        <dbReference type="ARBA" id="ARBA00020910"/>
    </source>
</evidence>
<dbReference type="InterPro" id="IPR036390">
    <property type="entry name" value="WH_DNA-bd_sf"/>
</dbReference>
<dbReference type="GO" id="GO:0005829">
    <property type="term" value="C:cytosol"/>
    <property type="evidence" value="ECO:0007669"/>
    <property type="project" value="TreeGrafter"/>
</dbReference>
<comment type="similarity">
    <text evidence="2">Belongs to the Fur family.</text>
</comment>
<evidence type="ECO:0000256" key="6">
    <source>
        <dbReference type="ARBA" id="ARBA00022491"/>
    </source>
</evidence>
<keyword evidence="10" id="KW-0238">DNA-binding</keyword>
<evidence type="ECO:0000256" key="10">
    <source>
        <dbReference type="ARBA" id="ARBA00023125"/>
    </source>
</evidence>
<keyword evidence="8" id="KW-0862">Zinc</keyword>
<keyword evidence="9" id="KW-0805">Transcription regulation</keyword>
<dbReference type="PANTHER" id="PTHR33202:SF2">
    <property type="entry name" value="FERRIC UPTAKE REGULATION PROTEIN"/>
    <property type="match status" value="1"/>
</dbReference>
<dbReference type="Proteomes" id="UP000596329">
    <property type="component" value="Chromosome"/>
</dbReference>
<keyword evidence="5" id="KW-0963">Cytoplasm</keyword>
<keyword evidence="7 12" id="KW-0479">Metal-binding</keyword>
<evidence type="ECO:0000313" key="14">
    <source>
        <dbReference type="Proteomes" id="UP000596329"/>
    </source>
</evidence>
<evidence type="ECO:0000256" key="11">
    <source>
        <dbReference type="ARBA" id="ARBA00023163"/>
    </source>
</evidence>
<dbReference type="SUPFAM" id="SSF46785">
    <property type="entry name" value="Winged helix' DNA-binding domain"/>
    <property type="match status" value="1"/>
</dbReference>
<comment type="subcellular location">
    <subcellularLocation>
        <location evidence="1">Cytoplasm</location>
    </subcellularLocation>
</comment>
<gene>
    <name evidence="13" type="ORF">H0H26_06110</name>
</gene>
<dbReference type="KEGG" id="fpq:IB65_09520"/>
<dbReference type="Gene3D" id="3.30.1490.190">
    <property type="match status" value="1"/>
</dbReference>
<feature type="binding site" evidence="12">
    <location>
        <position position="104"/>
    </location>
    <ligand>
        <name>Fe cation</name>
        <dbReference type="ChEBI" id="CHEBI:24875"/>
    </ligand>
</feature>
<dbReference type="InterPro" id="IPR002481">
    <property type="entry name" value="FUR"/>
</dbReference>
<name>A0A075SLK8_FLAPS</name>
<dbReference type="GO" id="GO:1900376">
    <property type="term" value="P:regulation of secondary metabolite biosynthetic process"/>
    <property type="evidence" value="ECO:0007669"/>
    <property type="project" value="TreeGrafter"/>
</dbReference>
<dbReference type="GO" id="GO:0045892">
    <property type="term" value="P:negative regulation of DNA-templated transcription"/>
    <property type="evidence" value="ECO:0007669"/>
    <property type="project" value="TreeGrafter"/>
</dbReference>
<keyword evidence="6" id="KW-0678">Repressor</keyword>
<dbReference type="GO" id="GO:0000976">
    <property type="term" value="F:transcription cis-regulatory region binding"/>
    <property type="evidence" value="ECO:0007669"/>
    <property type="project" value="TreeGrafter"/>
</dbReference>
<keyword evidence="12" id="KW-0408">Iron</keyword>
<dbReference type="PANTHER" id="PTHR33202">
    <property type="entry name" value="ZINC UPTAKE REGULATION PROTEIN"/>
    <property type="match status" value="1"/>
</dbReference>
<dbReference type="OMA" id="HDHVILT"/>
<dbReference type="AlphaFoldDB" id="A0A075SLK8"/>
<evidence type="ECO:0000313" key="13">
    <source>
        <dbReference type="EMBL" id="QRE05158.1"/>
    </source>
</evidence>
<dbReference type="EMBL" id="CP059075">
    <property type="protein sequence ID" value="QRE05158.1"/>
    <property type="molecule type" value="Genomic_DNA"/>
</dbReference>
<evidence type="ECO:0000256" key="12">
    <source>
        <dbReference type="PIRSR" id="PIRSR602481-2"/>
    </source>
</evidence>
<proteinExistence type="inferred from homology"/>
<evidence type="ECO:0000256" key="1">
    <source>
        <dbReference type="ARBA" id="ARBA00004496"/>
    </source>
</evidence>
<dbReference type="GO" id="GO:0008270">
    <property type="term" value="F:zinc ion binding"/>
    <property type="evidence" value="ECO:0007669"/>
    <property type="project" value="TreeGrafter"/>
</dbReference>
<reference evidence="13 14" key="1">
    <citation type="submission" date="2020-07" db="EMBL/GenBank/DDBJ databases">
        <title>Genomic characterization of Flavobacterium psychrophilum strains.</title>
        <authorList>
            <person name="Castillo D."/>
            <person name="Jorgensen J."/>
            <person name="Middelboe M."/>
        </authorList>
    </citation>
    <scope>NUCLEOTIDE SEQUENCE [LARGE SCALE GENOMIC DNA]</scope>
    <source>
        <strain evidence="13 14">FPS-R7</strain>
    </source>
</reference>
<sequence length="150" mass="17914">MTLIATNNNNNQEIVKNVFTMYLENKGHRKTPERYAILQEIYDSEEHFDIENLYIKMKNKNYRVSRATLYNTIELLLDCALVRKHQFGQNQAHYEKSYFDKQHDHIIMIDSGEVIEFCDPRIQTIKKTMEEIFGIEIVNHSLYFYANKKA</sequence>
<dbReference type="Pfam" id="PF01475">
    <property type="entry name" value="FUR"/>
    <property type="match status" value="1"/>
</dbReference>
<evidence type="ECO:0000256" key="9">
    <source>
        <dbReference type="ARBA" id="ARBA00023015"/>
    </source>
</evidence>
<evidence type="ECO:0000256" key="2">
    <source>
        <dbReference type="ARBA" id="ARBA00007957"/>
    </source>
</evidence>
<accession>A0A075SLK8</accession>
<dbReference type="KEGG" id="fpv:IA03_09295"/>
<comment type="cofactor">
    <cofactor evidence="12">
        <name>Mn(2+)</name>
        <dbReference type="ChEBI" id="CHEBI:29035"/>
    </cofactor>
    <cofactor evidence="12">
        <name>Fe(2+)</name>
        <dbReference type="ChEBI" id="CHEBI:29033"/>
    </cofactor>
    <text evidence="12">Binds 1 Mn(2+) or Fe(2+) ion per subunit.</text>
</comment>
<dbReference type="CDD" id="cd07153">
    <property type="entry name" value="Fur_like"/>
    <property type="match status" value="1"/>
</dbReference>
<evidence type="ECO:0000256" key="5">
    <source>
        <dbReference type="ARBA" id="ARBA00022490"/>
    </source>
</evidence>
<dbReference type="Gene3D" id="1.10.10.10">
    <property type="entry name" value="Winged helix-like DNA-binding domain superfamily/Winged helix DNA-binding domain"/>
    <property type="match status" value="1"/>
</dbReference>
<dbReference type="InterPro" id="IPR043135">
    <property type="entry name" value="Fur_C"/>
</dbReference>
<evidence type="ECO:0000256" key="3">
    <source>
        <dbReference type="ARBA" id="ARBA00011738"/>
    </source>
</evidence>
<dbReference type="GO" id="GO:0003700">
    <property type="term" value="F:DNA-binding transcription factor activity"/>
    <property type="evidence" value="ECO:0007669"/>
    <property type="project" value="InterPro"/>
</dbReference>
<dbReference type="RefSeq" id="WP_011964007.1">
    <property type="nucleotide sequence ID" value="NZ_BCNG01000044.1"/>
</dbReference>
<evidence type="ECO:0000256" key="8">
    <source>
        <dbReference type="ARBA" id="ARBA00022833"/>
    </source>
</evidence>
<keyword evidence="11" id="KW-0804">Transcription</keyword>